<evidence type="ECO:0000256" key="10">
    <source>
        <dbReference type="ARBA" id="ARBA00034923"/>
    </source>
</evidence>
<dbReference type="PANTHER" id="PTHR11070">
    <property type="entry name" value="UVRD / RECB / PCRA DNA HELICASE FAMILY MEMBER"/>
    <property type="match status" value="1"/>
</dbReference>
<protein>
    <recommendedName>
        <fullName evidence="9">DNA 3'-5' helicase</fullName>
        <ecNumber evidence="9">5.6.2.4</ecNumber>
    </recommendedName>
    <alternativeName>
        <fullName evidence="10">DNA 3'-5' helicase II</fullName>
    </alternativeName>
</protein>
<reference evidence="15 16" key="1">
    <citation type="submission" date="2015-06" db="EMBL/GenBank/DDBJ databases">
        <title>Improved classification and identification of acetic acid bacteria using matrix-assisted laser desorption/ionization time-of-flight mass spectrometry; Gluconobacter nephelii and Gluconobacter uchimurae are later heterotypic synonyms of Gluconobacter japonicus and Gluconobacter oxydans, respectively.</title>
        <authorList>
            <person name="Li L."/>
            <person name="Cleenwerck I."/>
            <person name="De Vuyst L."/>
            <person name="Vandamme P."/>
        </authorList>
    </citation>
    <scope>NUCLEOTIDE SEQUENCE [LARGE SCALE GENOMIC DNA]</scope>
    <source>
        <strain evidence="15 16">LMG 1676</strain>
    </source>
</reference>
<comment type="catalytic activity">
    <reaction evidence="8">
        <text>Couples ATP hydrolysis with the unwinding of duplex DNA by translocating in the 3'-5' direction.</text>
        <dbReference type="EC" id="5.6.2.4"/>
    </reaction>
</comment>
<dbReference type="EC" id="5.6.2.4" evidence="9"/>
<keyword evidence="4 12" id="KW-0347">Helicase</keyword>
<evidence type="ECO:0000256" key="12">
    <source>
        <dbReference type="PROSITE-ProRule" id="PRU00560"/>
    </source>
</evidence>
<evidence type="ECO:0000256" key="8">
    <source>
        <dbReference type="ARBA" id="ARBA00034617"/>
    </source>
</evidence>
<dbReference type="Gene3D" id="1.10.10.160">
    <property type="match status" value="1"/>
</dbReference>
<dbReference type="Gene3D" id="1.10.486.10">
    <property type="entry name" value="PCRA, domain 4"/>
    <property type="match status" value="1"/>
</dbReference>
<dbReference type="GO" id="GO:0033202">
    <property type="term" value="C:DNA helicase complex"/>
    <property type="evidence" value="ECO:0007669"/>
    <property type="project" value="TreeGrafter"/>
</dbReference>
<feature type="binding site" evidence="12">
    <location>
        <begin position="33"/>
        <end position="40"/>
    </location>
    <ligand>
        <name>ATP</name>
        <dbReference type="ChEBI" id="CHEBI:30616"/>
    </ligand>
</feature>
<proteinExistence type="inferred from homology"/>
<feature type="domain" description="UvrD-like helicase ATP-binding" evidence="13">
    <location>
        <begin position="12"/>
        <end position="315"/>
    </location>
</feature>
<dbReference type="AlphaFoldDB" id="A0A149RUP2"/>
<evidence type="ECO:0000256" key="6">
    <source>
        <dbReference type="ARBA" id="ARBA00023125"/>
    </source>
</evidence>
<evidence type="ECO:0000259" key="13">
    <source>
        <dbReference type="PROSITE" id="PS51198"/>
    </source>
</evidence>
<evidence type="ECO:0000256" key="2">
    <source>
        <dbReference type="ARBA" id="ARBA00022741"/>
    </source>
</evidence>
<accession>A0A149RUP2</accession>
<dbReference type="GO" id="GO:0000725">
    <property type="term" value="P:recombinational repair"/>
    <property type="evidence" value="ECO:0007669"/>
    <property type="project" value="TreeGrafter"/>
</dbReference>
<keyword evidence="3 12" id="KW-0378">Hydrolase</keyword>
<evidence type="ECO:0000256" key="11">
    <source>
        <dbReference type="ARBA" id="ARBA00048988"/>
    </source>
</evidence>
<sequence>MSAYPQTLAPVLDPLTPVQREAAMALGRVLVLAGAGTGKTKTLTAGVACRIQMYGMRPSQILCVTFTNKAAQEMRERITSVLGEGQAPFWLGTFHGLGARQLRAEPEVAQLHPGFDIRDADDATALIRRLMKAMDPDTVPEPDIGKKCDVRQVKKMGERIGHMKENLVTPEAAPAWVRGLIERRRAAHQMVDVEGWEFAVRLYQIYQATLREQNAADFSDLLMWPTLALMNDRSYRDRWSQRFTSVMADEFQDVNRAQMLWLTYMSEYSRELFAVGDDSQSIYSWRGAKIGFIRNFVREFDGAKLFKLEENFRSTHHILQAANAIIARDPGRIPKTLFTQKGDGQKIEVLSYDYASDEADAIAAEMGRRAAEGVAWHDMAMIYRINRLSRSLEEALLKARIPYEIIGDVGFYHRAVVKDALAFLMLAACPDSRQSDEAFRRVANVPRRGLGAKALGQIEQEAQDRGLSLCAAVTTATLPAKVRDSLLAFRETVSRIGQIPDMRLCDRLDTLLKETGYYTMWREAASEEGETALQNLSELVGLAEGFTRLQDLLEHAALATASPNERGRDRVQLMTMHRAKGLEFPHVFLPAWDETVFPGMGERNYEEERRLAYVSLTRAMQQVTISSVGYRQGVSARPSGFIEEIPAEHRVTGWLRQQGQSKKRETGGRFRHTMAALDAMGF</sequence>
<dbReference type="InterPro" id="IPR014017">
    <property type="entry name" value="DNA_helicase_UvrD-like_C"/>
</dbReference>
<dbReference type="PANTHER" id="PTHR11070:SF2">
    <property type="entry name" value="ATP-DEPENDENT DNA HELICASE SRS2"/>
    <property type="match status" value="1"/>
</dbReference>
<keyword evidence="5 12" id="KW-0067">ATP-binding</keyword>
<evidence type="ECO:0000256" key="1">
    <source>
        <dbReference type="ARBA" id="ARBA00009922"/>
    </source>
</evidence>
<comment type="catalytic activity">
    <reaction evidence="11">
        <text>ATP + H2O = ADP + phosphate + H(+)</text>
        <dbReference type="Rhea" id="RHEA:13065"/>
        <dbReference type="ChEBI" id="CHEBI:15377"/>
        <dbReference type="ChEBI" id="CHEBI:15378"/>
        <dbReference type="ChEBI" id="CHEBI:30616"/>
        <dbReference type="ChEBI" id="CHEBI:43474"/>
        <dbReference type="ChEBI" id="CHEBI:456216"/>
        <dbReference type="EC" id="5.6.2.4"/>
    </reaction>
</comment>
<dbReference type="GO" id="GO:0043138">
    <property type="term" value="F:3'-5' DNA helicase activity"/>
    <property type="evidence" value="ECO:0007669"/>
    <property type="project" value="UniProtKB-EC"/>
</dbReference>
<keyword evidence="2 12" id="KW-0547">Nucleotide-binding</keyword>
<dbReference type="Pfam" id="PF13361">
    <property type="entry name" value="UvrD_C"/>
    <property type="match status" value="1"/>
</dbReference>
<name>A0A149RUP2_GLUOY</name>
<evidence type="ECO:0000313" key="15">
    <source>
        <dbReference type="EMBL" id="KXV18120.1"/>
    </source>
</evidence>
<dbReference type="RefSeq" id="WP_062501813.1">
    <property type="nucleotide sequence ID" value="NZ_LHZG01000172.1"/>
</dbReference>
<evidence type="ECO:0000256" key="9">
    <source>
        <dbReference type="ARBA" id="ARBA00034808"/>
    </source>
</evidence>
<organism evidence="15 16">
    <name type="scientific">Gluconobacter oxydans</name>
    <name type="common">Gluconobacter suboxydans</name>
    <dbReference type="NCBI Taxonomy" id="442"/>
    <lineage>
        <taxon>Bacteria</taxon>
        <taxon>Pseudomonadati</taxon>
        <taxon>Pseudomonadota</taxon>
        <taxon>Alphaproteobacteria</taxon>
        <taxon>Acetobacterales</taxon>
        <taxon>Acetobacteraceae</taxon>
        <taxon>Gluconobacter</taxon>
    </lineage>
</organism>
<evidence type="ECO:0000259" key="14">
    <source>
        <dbReference type="PROSITE" id="PS51217"/>
    </source>
</evidence>
<evidence type="ECO:0000256" key="3">
    <source>
        <dbReference type="ARBA" id="ARBA00022801"/>
    </source>
</evidence>
<dbReference type="PROSITE" id="PS51217">
    <property type="entry name" value="UVRD_HELICASE_CTER"/>
    <property type="match status" value="1"/>
</dbReference>
<gene>
    <name evidence="15" type="ORF">AD934_09260</name>
</gene>
<dbReference type="Gene3D" id="3.40.50.300">
    <property type="entry name" value="P-loop containing nucleotide triphosphate hydrolases"/>
    <property type="match status" value="2"/>
</dbReference>
<feature type="domain" description="UvrD-like helicase C-terminal" evidence="14">
    <location>
        <begin position="316"/>
        <end position="581"/>
    </location>
</feature>
<keyword evidence="7" id="KW-0413">Isomerase</keyword>
<dbReference type="GO" id="GO:0003677">
    <property type="term" value="F:DNA binding"/>
    <property type="evidence" value="ECO:0007669"/>
    <property type="project" value="UniProtKB-KW"/>
</dbReference>
<evidence type="ECO:0000313" key="16">
    <source>
        <dbReference type="Proteomes" id="UP000075655"/>
    </source>
</evidence>
<dbReference type="PATRIC" id="fig|442.8.peg.1051"/>
<dbReference type="SUPFAM" id="SSF52540">
    <property type="entry name" value="P-loop containing nucleoside triphosphate hydrolases"/>
    <property type="match status" value="1"/>
</dbReference>
<evidence type="ECO:0000256" key="7">
    <source>
        <dbReference type="ARBA" id="ARBA00023235"/>
    </source>
</evidence>
<dbReference type="Pfam" id="PF00580">
    <property type="entry name" value="UvrD-helicase"/>
    <property type="match status" value="1"/>
</dbReference>
<dbReference type="EMBL" id="LHZG01000172">
    <property type="protein sequence ID" value="KXV18120.1"/>
    <property type="molecule type" value="Genomic_DNA"/>
</dbReference>
<evidence type="ECO:0000256" key="5">
    <source>
        <dbReference type="ARBA" id="ARBA00022840"/>
    </source>
</evidence>
<keyword evidence="6" id="KW-0238">DNA-binding</keyword>
<comment type="similarity">
    <text evidence="1">Belongs to the helicase family. UvrD subfamily.</text>
</comment>
<dbReference type="GO" id="GO:0005524">
    <property type="term" value="F:ATP binding"/>
    <property type="evidence" value="ECO:0007669"/>
    <property type="project" value="UniProtKB-UniRule"/>
</dbReference>
<dbReference type="Proteomes" id="UP000075655">
    <property type="component" value="Unassembled WGS sequence"/>
</dbReference>
<evidence type="ECO:0000256" key="4">
    <source>
        <dbReference type="ARBA" id="ARBA00022806"/>
    </source>
</evidence>
<dbReference type="CDD" id="cd17932">
    <property type="entry name" value="DEXQc_UvrD"/>
    <property type="match status" value="1"/>
</dbReference>
<dbReference type="PROSITE" id="PS51198">
    <property type="entry name" value="UVRD_HELICASE_ATP_BIND"/>
    <property type="match status" value="1"/>
</dbReference>
<dbReference type="GO" id="GO:0005829">
    <property type="term" value="C:cytosol"/>
    <property type="evidence" value="ECO:0007669"/>
    <property type="project" value="TreeGrafter"/>
</dbReference>
<dbReference type="InterPro" id="IPR000212">
    <property type="entry name" value="DNA_helicase_UvrD/REP"/>
</dbReference>
<dbReference type="InterPro" id="IPR014016">
    <property type="entry name" value="UvrD-like_ATP-bd"/>
</dbReference>
<dbReference type="InterPro" id="IPR013986">
    <property type="entry name" value="DExx_box_DNA_helicase_dom_sf"/>
</dbReference>
<comment type="caution">
    <text evidence="15">The sequence shown here is derived from an EMBL/GenBank/DDBJ whole genome shotgun (WGS) entry which is preliminary data.</text>
</comment>
<dbReference type="GO" id="GO:0016887">
    <property type="term" value="F:ATP hydrolysis activity"/>
    <property type="evidence" value="ECO:0007669"/>
    <property type="project" value="RHEA"/>
</dbReference>
<dbReference type="InterPro" id="IPR027417">
    <property type="entry name" value="P-loop_NTPase"/>
</dbReference>